<dbReference type="InterPro" id="IPR005672">
    <property type="entry name" value="Phosphate_PstA"/>
</dbReference>
<keyword evidence="13" id="KW-1185">Reference proteome</keyword>
<keyword evidence="6 9" id="KW-0812">Transmembrane</keyword>
<evidence type="ECO:0000256" key="8">
    <source>
        <dbReference type="ARBA" id="ARBA00023136"/>
    </source>
</evidence>
<feature type="transmembrane region" description="Helical" evidence="9">
    <location>
        <begin position="21"/>
        <end position="40"/>
    </location>
</feature>
<comment type="subcellular location">
    <subcellularLocation>
        <location evidence="9">Cell inner membrane</location>
        <topology evidence="9">Multi-pass membrane protein</topology>
    </subcellularLocation>
    <subcellularLocation>
        <location evidence="1">Cell membrane</location>
        <topology evidence="1">Multi-pass membrane protein</topology>
    </subcellularLocation>
</comment>
<comment type="similarity">
    <text evidence="2 9">Belongs to the binding-protein-dependent transport system permease family. CysTW subfamily.</text>
</comment>
<name>A0A2T5P621_9PSED</name>
<evidence type="ECO:0000256" key="1">
    <source>
        <dbReference type="ARBA" id="ARBA00004651"/>
    </source>
</evidence>
<dbReference type="Proteomes" id="UP000244064">
    <property type="component" value="Unassembled WGS sequence"/>
</dbReference>
<dbReference type="GO" id="GO:0035435">
    <property type="term" value="P:phosphate ion transmembrane transport"/>
    <property type="evidence" value="ECO:0007669"/>
    <property type="project" value="InterPro"/>
</dbReference>
<evidence type="ECO:0000259" key="11">
    <source>
        <dbReference type="PROSITE" id="PS50928"/>
    </source>
</evidence>
<sequence>MKQNNLKSWYKSGAPGVWMSGGAVAIAVIMTLGLLTVIAIRGLGHFWPADVIEADYRIPGQEARVMLGEVVQIEEVPRARLAAAGMPVATEGGEFMTRELLKVGNRELFGADFSWVVGEWLSDARAPAEITVLERREWGNFYGYVVDVREGGEVVAEGDAAWMELQARIERVEELHTQLVRLEKKEIGRINHGMERLRLAQRKLQLENRLTAEAQAGLDAERAQLDADYAKLEARMVELYSAVNRDSVTLRASDGRETTVALGKVVRAYRPNAMGPLDKMGFYGAKLWEFVSDEPREANTEGGIFPAIFGTVLMVLIMAVIVTPFGVVAAVYLREYAKQGPLTRIIRIAVNNLAGVPSIVYGVFGLGFFVYVLGGSIDSLFFPESAPAPTFGTPGLMWASLTLAILTLPVVIVATEEGLARIPRAVREGSLALGATKAETLWKVVIPMASPAMMTGLILAVARAAGEVAPLMLVGVVKLAPSLPLNGNYPYLHLDQKIMHLGFHIYDVGFQSPNVEAARPLVYATALLLVVVIALLNLTAVYIRNHLREKYKALDH</sequence>
<dbReference type="GO" id="GO:0005315">
    <property type="term" value="F:phosphate transmembrane transporter activity"/>
    <property type="evidence" value="ECO:0007669"/>
    <property type="project" value="InterPro"/>
</dbReference>
<evidence type="ECO:0000313" key="13">
    <source>
        <dbReference type="Proteomes" id="UP000244064"/>
    </source>
</evidence>
<dbReference type="GO" id="GO:0005886">
    <property type="term" value="C:plasma membrane"/>
    <property type="evidence" value="ECO:0007669"/>
    <property type="project" value="UniProtKB-SubCell"/>
</dbReference>
<dbReference type="EMBL" id="QASN01000021">
    <property type="protein sequence ID" value="PTU73188.1"/>
    <property type="molecule type" value="Genomic_DNA"/>
</dbReference>
<organism evidence="12 13">
    <name type="scientific">Pseudomonas mangrovi</name>
    <dbReference type="NCBI Taxonomy" id="2161748"/>
    <lineage>
        <taxon>Bacteria</taxon>
        <taxon>Pseudomonadati</taxon>
        <taxon>Pseudomonadota</taxon>
        <taxon>Gammaproteobacteria</taxon>
        <taxon>Pseudomonadales</taxon>
        <taxon>Pseudomonadaceae</taxon>
        <taxon>Pseudomonas</taxon>
    </lineage>
</organism>
<gene>
    <name evidence="12" type="primary">pstA</name>
    <name evidence="12" type="ORF">DBO85_17810</name>
</gene>
<keyword evidence="10" id="KW-0175">Coiled coil</keyword>
<keyword evidence="8 9" id="KW-0472">Membrane</keyword>
<evidence type="ECO:0000256" key="5">
    <source>
        <dbReference type="ARBA" id="ARBA00022475"/>
    </source>
</evidence>
<feature type="coiled-coil region" evidence="10">
    <location>
        <begin position="215"/>
        <end position="242"/>
    </location>
</feature>
<dbReference type="InterPro" id="IPR000515">
    <property type="entry name" value="MetI-like"/>
</dbReference>
<evidence type="ECO:0000256" key="10">
    <source>
        <dbReference type="SAM" id="Coils"/>
    </source>
</evidence>
<keyword evidence="4" id="KW-0813">Transport</keyword>
<feature type="domain" description="ABC transmembrane type-1" evidence="11">
    <location>
        <begin position="308"/>
        <end position="540"/>
    </location>
</feature>
<feature type="transmembrane region" description="Helical" evidence="9">
    <location>
        <begin position="441"/>
        <end position="462"/>
    </location>
</feature>
<feature type="transmembrane region" description="Helical" evidence="9">
    <location>
        <begin position="521"/>
        <end position="543"/>
    </location>
</feature>
<dbReference type="OrthoDB" id="9807065at2"/>
<evidence type="ECO:0000256" key="2">
    <source>
        <dbReference type="ARBA" id="ARBA00007069"/>
    </source>
</evidence>
<evidence type="ECO:0000313" key="12">
    <source>
        <dbReference type="EMBL" id="PTU73188.1"/>
    </source>
</evidence>
<evidence type="ECO:0000256" key="6">
    <source>
        <dbReference type="ARBA" id="ARBA00022692"/>
    </source>
</evidence>
<reference evidence="12 13" key="1">
    <citation type="submission" date="2018-04" db="EMBL/GenBank/DDBJ databases">
        <title>Pseudomonas sp. nov., isolated from mangrove soil.</title>
        <authorList>
            <person name="Chen C."/>
        </authorList>
    </citation>
    <scope>NUCLEOTIDE SEQUENCE [LARGE SCALE GENOMIC DNA]</scope>
    <source>
        <strain evidence="12 13">TC-11</strain>
    </source>
</reference>
<dbReference type="NCBIfam" id="TIGR00974">
    <property type="entry name" value="3a0107s02c"/>
    <property type="match status" value="1"/>
</dbReference>
<dbReference type="InterPro" id="IPR035906">
    <property type="entry name" value="MetI-like_sf"/>
</dbReference>
<feature type="transmembrane region" description="Helical" evidence="9">
    <location>
        <begin position="353"/>
        <end position="377"/>
    </location>
</feature>
<dbReference type="PANTHER" id="PTHR43470:SF6">
    <property type="entry name" value="PHOSPHATE TRANSPORT SYSTEM PERMEASE PROTEIN PSTA"/>
    <property type="match status" value="1"/>
</dbReference>
<comment type="caution">
    <text evidence="12">The sequence shown here is derived from an EMBL/GenBank/DDBJ whole genome shotgun (WGS) entry which is preliminary data.</text>
</comment>
<dbReference type="CDD" id="cd06261">
    <property type="entry name" value="TM_PBP2"/>
    <property type="match status" value="1"/>
</dbReference>
<evidence type="ECO:0000256" key="7">
    <source>
        <dbReference type="ARBA" id="ARBA00022989"/>
    </source>
</evidence>
<evidence type="ECO:0000256" key="4">
    <source>
        <dbReference type="ARBA" id="ARBA00022448"/>
    </source>
</evidence>
<feature type="transmembrane region" description="Helical" evidence="9">
    <location>
        <begin position="304"/>
        <end position="333"/>
    </location>
</feature>
<accession>A0A2T5P621</accession>
<keyword evidence="5 9" id="KW-1003">Cell membrane</keyword>
<dbReference type="AlphaFoldDB" id="A0A2T5P621"/>
<dbReference type="SUPFAM" id="SSF161098">
    <property type="entry name" value="MetI-like"/>
    <property type="match status" value="1"/>
</dbReference>
<protein>
    <recommendedName>
        <fullName evidence="3 9">Phosphate transport system permease protein PstA</fullName>
    </recommendedName>
</protein>
<dbReference type="PANTHER" id="PTHR43470">
    <property type="entry name" value="PHOSPHATE TRANSPORT SYSTEM PERMEASE PROTEIN PSTA-RELATED"/>
    <property type="match status" value="1"/>
</dbReference>
<dbReference type="Gene3D" id="1.10.3720.10">
    <property type="entry name" value="MetI-like"/>
    <property type="match status" value="1"/>
</dbReference>
<dbReference type="Pfam" id="PF00528">
    <property type="entry name" value="BPD_transp_1"/>
    <property type="match status" value="1"/>
</dbReference>
<dbReference type="PROSITE" id="PS50928">
    <property type="entry name" value="ABC_TM1"/>
    <property type="match status" value="1"/>
</dbReference>
<proteinExistence type="inferred from homology"/>
<feature type="transmembrane region" description="Helical" evidence="9">
    <location>
        <begin position="397"/>
        <end position="420"/>
    </location>
</feature>
<evidence type="ECO:0000256" key="3">
    <source>
        <dbReference type="ARBA" id="ARBA00016864"/>
    </source>
</evidence>
<keyword evidence="7 9" id="KW-1133">Transmembrane helix</keyword>
<evidence type="ECO:0000256" key="9">
    <source>
        <dbReference type="RuleBase" id="RU363043"/>
    </source>
</evidence>